<keyword evidence="7 8" id="KW-0924">Ammonia transport</keyword>
<evidence type="ECO:0000256" key="8">
    <source>
        <dbReference type="RuleBase" id="RU362002"/>
    </source>
</evidence>
<keyword evidence="6 8" id="KW-0472">Membrane</keyword>
<evidence type="ECO:0000256" key="3">
    <source>
        <dbReference type="ARBA" id="ARBA00022448"/>
    </source>
</evidence>
<dbReference type="PROSITE" id="PS01219">
    <property type="entry name" value="AMMONIUM_TRANSP"/>
    <property type="match status" value="1"/>
</dbReference>
<dbReference type="GO" id="GO:0005886">
    <property type="term" value="C:plasma membrane"/>
    <property type="evidence" value="ECO:0007669"/>
    <property type="project" value="UniProtKB-SubCell"/>
</dbReference>
<evidence type="ECO:0000256" key="4">
    <source>
        <dbReference type="ARBA" id="ARBA00022692"/>
    </source>
</evidence>
<evidence type="ECO:0000256" key="2">
    <source>
        <dbReference type="ARBA" id="ARBA00005887"/>
    </source>
</evidence>
<dbReference type="NCBIfam" id="TIGR00836">
    <property type="entry name" value="amt"/>
    <property type="match status" value="1"/>
</dbReference>
<dbReference type="GO" id="GO:0097272">
    <property type="term" value="P:ammonium homeostasis"/>
    <property type="evidence" value="ECO:0007669"/>
    <property type="project" value="TreeGrafter"/>
</dbReference>
<dbReference type="AlphaFoldDB" id="A0A7S3YJB5"/>
<reference evidence="11" key="1">
    <citation type="submission" date="2021-01" db="EMBL/GenBank/DDBJ databases">
        <authorList>
            <person name="Corre E."/>
            <person name="Pelletier E."/>
            <person name="Niang G."/>
            <person name="Scheremetjew M."/>
            <person name="Finn R."/>
            <person name="Kale V."/>
            <person name="Holt S."/>
            <person name="Cochrane G."/>
            <person name="Meng A."/>
            <person name="Brown T."/>
            <person name="Cohen L."/>
        </authorList>
    </citation>
    <scope>NUCLEOTIDE SEQUENCE</scope>
    <source>
        <strain evidence="11">CCCM811</strain>
    </source>
</reference>
<feature type="domain" description="Ammonium transporter AmtB-like" evidence="10">
    <location>
        <begin position="52"/>
        <end position="472"/>
    </location>
</feature>
<organism evidence="11">
    <name type="scientific">Lotharella globosa</name>
    <dbReference type="NCBI Taxonomy" id="91324"/>
    <lineage>
        <taxon>Eukaryota</taxon>
        <taxon>Sar</taxon>
        <taxon>Rhizaria</taxon>
        <taxon>Cercozoa</taxon>
        <taxon>Chlorarachniophyceae</taxon>
        <taxon>Lotharella</taxon>
    </lineage>
</organism>
<feature type="compositionally biased region" description="Basic and acidic residues" evidence="9">
    <location>
        <begin position="475"/>
        <end position="486"/>
    </location>
</feature>
<dbReference type="PANTHER" id="PTHR11730:SF6">
    <property type="entry name" value="AMMONIUM TRANSPORTER"/>
    <property type="match status" value="1"/>
</dbReference>
<proteinExistence type="inferred from homology"/>
<feature type="transmembrane region" description="Helical" evidence="8">
    <location>
        <begin position="218"/>
        <end position="239"/>
    </location>
</feature>
<dbReference type="InterPro" id="IPR024041">
    <property type="entry name" value="NH4_transpt_AmtB-like_dom"/>
</dbReference>
<evidence type="ECO:0000256" key="7">
    <source>
        <dbReference type="ARBA" id="ARBA00023177"/>
    </source>
</evidence>
<feature type="transmembrane region" description="Helical" evidence="8">
    <location>
        <begin position="298"/>
        <end position="318"/>
    </location>
</feature>
<dbReference type="Pfam" id="PF00909">
    <property type="entry name" value="Ammonium_transp"/>
    <property type="match status" value="1"/>
</dbReference>
<dbReference type="SUPFAM" id="SSF111352">
    <property type="entry name" value="Ammonium transporter"/>
    <property type="match status" value="1"/>
</dbReference>
<evidence type="ECO:0000256" key="1">
    <source>
        <dbReference type="ARBA" id="ARBA00004141"/>
    </source>
</evidence>
<comment type="similarity">
    <text evidence="2 8">Belongs to the ammonia transporter channel (TC 1.A.11.2) family.</text>
</comment>
<evidence type="ECO:0000256" key="5">
    <source>
        <dbReference type="ARBA" id="ARBA00022989"/>
    </source>
</evidence>
<evidence type="ECO:0000259" key="10">
    <source>
        <dbReference type="Pfam" id="PF00909"/>
    </source>
</evidence>
<feature type="transmembrane region" description="Helical" evidence="8">
    <location>
        <begin position="170"/>
        <end position="191"/>
    </location>
</feature>
<comment type="subcellular location">
    <subcellularLocation>
        <location evidence="8">Cell membrane</location>
        <topology evidence="8">Multi-pass membrane protein</topology>
    </subcellularLocation>
    <subcellularLocation>
        <location evidence="1">Membrane</location>
        <topology evidence="1">Multi-pass membrane protein</topology>
    </subcellularLocation>
</comment>
<keyword evidence="4 8" id="KW-0812">Transmembrane</keyword>
<dbReference type="PANTHER" id="PTHR11730">
    <property type="entry name" value="AMMONIUM TRANSPORTER"/>
    <property type="match status" value="1"/>
</dbReference>
<feature type="transmembrane region" description="Helical" evidence="8">
    <location>
        <begin position="260"/>
        <end position="278"/>
    </location>
</feature>
<evidence type="ECO:0000256" key="6">
    <source>
        <dbReference type="ARBA" id="ARBA00023136"/>
    </source>
</evidence>
<feature type="region of interest" description="Disordered" evidence="9">
    <location>
        <begin position="475"/>
        <end position="498"/>
    </location>
</feature>
<dbReference type="InterPro" id="IPR018047">
    <property type="entry name" value="Ammonium_transpt_CS"/>
</dbReference>
<protein>
    <recommendedName>
        <fullName evidence="8">Ammonium transporter</fullName>
    </recommendedName>
</protein>
<feature type="transmembrane region" description="Helical" evidence="8">
    <location>
        <begin position="384"/>
        <end position="407"/>
    </location>
</feature>
<name>A0A7S3YJB5_9EUKA</name>
<feature type="transmembrane region" description="Helical" evidence="8">
    <location>
        <begin position="427"/>
        <end position="449"/>
    </location>
</feature>
<accession>A0A7S3YJB5</accession>
<dbReference type="InterPro" id="IPR001905">
    <property type="entry name" value="Ammonium_transpt"/>
</dbReference>
<keyword evidence="5 8" id="KW-1133">Transmembrane helix</keyword>
<evidence type="ECO:0000313" key="11">
    <source>
        <dbReference type="EMBL" id="CAE0653474.1"/>
    </source>
</evidence>
<dbReference type="Gene3D" id="1.10.3430.10">
    <property type="entry name" value="Ammonium transporter AmtB like domains"/>
    <property type="match status" value="1"/>
</dbReference>
<feature type="transmembrane region" description="Helical" evidence="8">
    <location>
        <begin position="351"/>
        <end position="372"/>
    </location>
</feature>
<sequence length="498" mass="53362">MSSGTCFYASGQEDSSIRTAFDVKVCLPASSTITVEEDSAEPLALSFVTDVMWVLTCAILVFWMQAGFAMLEAGSVRKKNTNNILFKNLMDASIGAICFWLLGYSFAYGNGRYAYDNPGNDNKFIGSGNWALQNFNDDTQYHSWFFQWAFAGAAATIVSGSVAERCRLEGYFVYTIILTTFIYPIVVHWVWSGTGWLSAFYIGDDGEPFLKENGMIDFAGSGVVHMVGGFAGLMGAIAIGPRRELLSDDPEVRAQVKGHSDLLCALGVSILWMGWYGFNCGSTLGAGAGNGSYINLASKVAVTTTIAAAMGAITTMLYSRFFLKSYVLTLCLNGVLAGLVSITAPCSVVEPWAAMMIGIIGAIVYICASNAIKCCGIDDPLDAFPVHGMCGMWGVLSVGIFATRSNIKRAYGFDNDAMTSGNQFRNQLIGVLAIAGWTVVTSGLVFFTLKFTGLLRVSEEEEKIGLDASEHGVEKPKGVEMGEVKDGSVANKGSAQAV</sequence>
<dbReference type="GO" id="GO:0008519">
    <property type="term" value="F:ammonium channel activity"/>
    <property type="evidence" value="ECO:0007669"/>
    <property type="project" value="InterPro"/>
</dbReference>
<feature type="transmembrane region" description="Helical" evidence="8">
    <location>
        <begin position="92"/>
        <end position="109"/>
    </location>
</feature>
<feature type="transmembrane region" description="Helical" evidence="8">
    <location>
        <begin position="144"/>
        <end position="163"/>
    </location>
</feature>
<evidence type="ECO:0000256" key="9">
    <source>
        <dbReference type="SAM" id="MobiDB-lite"/>
    </source>
</evidence>
<feature type="transmembrane region" description="Helical" evidence="8">
    <location>
        <begin position="51"/>
        <end position="71"/>
    </location>
</feature>
<gene>
    <name evidence="11" type="ORF">LGLO00237_LOCUS6226</name>
</gene>
<feature type="transmembrane region" description="Helical" evidence="8">
    <location>
        <begin position="325"/>
        <end position="345"/>
    </location>
</feature>
<dbReference type="EMBL" id="HBIV01008297">
    <property type="protein sequence ID" value="CAE0653474.1"/>
    <property type="molecule type" value="Transcribed_RNA"/>
</dbReference>
<dbReference type="InterPro" id="IPR029020">
    <property type="entry name" value="Ammonium/urea_transptr"/>
</dbReference>
<keyword evidence="3 8" id="KW-0813">Transport</keyword>
<dbReference type="FunFam" id="1.10.3430.10:FF:000008">
    <property type="entry name" value="Ammonium transporter"/>
    <property type="match status" value="1"/>
</dbReference>